<name>A0A1E3A1R9_9FIRM</name>
<dbReference type="GeneID" id="93148656"/>
<proteinExistence type="predicted"/>
<reference evidence="5 6" key="1">
    <citation type="submission" date="2016-07" db="EMBL/GenBank/DDBJ databases">
        <title>Characterization of isolates of Eisenbergiella tayi derived from blood cultures, using whole genome sequencing.</title>
        <authorList>
            <person name="Burdz T."/>
            <person name="Wiebe D."/>
            <person name="Huynh C."/>
            <person name="Bernard K."/>
        </authorList>
    </citation>
    <scope>NUCLEOTIDE SEQUENCE [LARGE SCALE GENOMIC DNA]</scope>
    <source>
        <strain evidence="5 6">NML 120489</strain>
    </source>
</reference>
<keyword evidence="2" id="KW-0472">Membrane</keyword>
<dbReference type="InterPro" id="IPR025376">
    <property type="entry name" value="CD1107-like_dom"/>
</dbReference>
<evidence type="ECO:0000256" key="2">
    <source>
        <dbReference type="SAM" id="Phobius"/>
    </source>
</evidence>
<feature type="region of interest" description="Disordered" evidence="1">
    <location>
        <begin position="215"/>
        <end position="265"/>
    </location>
</feature>
<dbReference type="Pfam" id="PF14283">
    <property type="entry name" value="CD1107-like"/>
    <property type="match status" value="1"/>
</dbReference>
<feature type="region of interest" description="Disordered" evidence="1">
    <location>
        <begin position="31"/>
        <end position="64"/>
    </location>
</feature>
<evidence type="ECO:0000259" key="4">
    <source>
        <dbReference type="Pfam" id="PF14283"/>
    </source>
</evidence>
<dbReference type="Proteomes" id="UP000095003">
    <property type="component" value="Unassembled WGS sequence"/>
</dbReference>
<accession>A0A1E3A1R9</accession>
<organism evidence="5 6">
    <name type="scientific">Eisenbergiella tayi</name>
    <dbReference type="NCBI Taxonomy" id="1432052"/>
    <lineage>
        <taxon>Bacteria</taxon>
        <taxon>Bacillati</taxon>
        <taxon>Bacillota</taxon>
        <taxon>Clostridia</taxon>
        <taxon>Lachnospirales</taxon>
        <taxon>Lachnospiraceae</taxon>
        <taxon>Eisenbergiella</taxon>
    </lineage>
</organism>
<dbReference type="PATRIC" id="fig|1432052.3.peg.6909"/>
<evidence type="ECO:0000256" key="1">
    <source>
        <dbReference type="SAM" id="MobiDB-lite"/>
    </source>
</evidence>
<sequence>MKNKAIRMFTATLAAVLCMAAFSVTAYAGGVDPDPEPLPETTEAPLPEETEEPTTGGIEMEPEGVPVTPEGNAALVDDFFGDKQLITVTTKAGNYFYILIDRANEDKETSVHFLNQVDDTDLQALLEDGEQEPQACTCTAKCEAGAVNTACPVCKNNLTACAGPEPEPADEEEPAAPEKESGGMGGLVVFLVVVLAGGGAALYFFKFRKPKADVKGGDDLDEYDFGEDEDDEEEAPEPDDTTDGDAQEPEEDLLMEEETDKEDEE</sequence>
<feature type="chain" id="PRO_5009122608" description="Mobile element protein CD1107-like domain-containing protein" evidence="3">
    <location>
        <begin position="29"/>
        <end position="265"/>
    </location>
</feature>
<evidence type="ECO:0000313" key="5">
    <source>
        <dbReference type="EMBL" id="ODM02704.1"/>
    </source>
</evidence>
<evidence type="ECO:0000313" key="6">
    <source>
        <dbReference type="Proteomes" id="UP000095003"/>
    </source>
</evidence>
<feature type="transmembrane region" description="Helical" evidence="2">
    <location>
        <begin position="184"/>
        <end position="205"/>
    </location>
</feature>
<keyword evidence="2" id="KW-1133">Transmembrane helix</keyword>
<dbReference type="EMBL" id="MCGI01000009">
    <property type="protein sequence ID" value="ODM02704.1"/>
    <property type="molecule type" value="Genomic_DNA"/>
</dbReference>
<feature type="signal peptide" evidence="3">
    <location>
        <begin position="1"/>
        <end position="28"/>
    </location>
</feature>
<dbReference type="AlphaFoldDB" id="A0A1E3A1R9"/>
<comment type="caution">
    <text evidence="5">The sequence shown here is derived from an EMBL/GenBank/DDBJ whole genome shotgun (WGS) entry which is preliminary data.</text>
</comment>
<dbReference type="RefSeq" id="WP_069159487.1">
    <property type="nucleotide sequence ID" value="NZ_MCGI01000009.1"/>
</dbReference>
<keyword evidence="2" id="KW-0812">Transmembrane</keyword>
<evidence type="ECO:0000256" key="3">
    <source>
        <dbReference type="SAM" id="SignalP"/>
    </source>
</evidence>
<gene>
    <name evidence="5" type="ORF">BEH84_06259</name>
</gene>
<feature type="domain" description="Mobile element protein CD1107-like" evidence="4">
    <location>
        <begin position="66"/>
        <end position="212"/>
    </location>
</feature>
<feature type="region of interest" description="Disordered" evidence="1">
    <location>
        <begin position="163"/>
        <end position="182"/>
    </location>
</feature>
<feature type="compositionally biased region" description="Acidic residues" evidence="1">
    <location>
        <begin position="219"/>
        <end position="265"/>
    </location>
</feature>
<protein>
    <recommendedName>
        <fullName evidence="4">Mobile element protein CD1107-like domain-containing protein</fullName>
    </recommendedName>
</protein>
<keyword evidence="3" id="KW-0732">Signal</keyword>